<dbReference type="InterPro" id="IPR037171">
    <property type="entry name" value="NagB/RpiA_transferase-like"/>
</dbReference>
<evidence type="ECO:0000256" key="4">
    <source>
        <dbReference type="ARBA" id="ARBA00023163"/>
    </source>
</evidence>
<accession>A0A1I3JQR9</accession>
<dbReference type="InterPro" id="IPR036390">
    <property type="entry name" value="WH_DNA-bd_sf"/>
</dbReference>
<dbReference type="Proteomes" id="UP000199545">
    <property type="component" value="Unassembled WGS sequence"/>
</dbReference>
<organism evidence="7 8">
    <name type="scientific">Thermoflavimicrobium dichotomicum</name>
    <dbReference type="NCBI Taxonomy" id="46223"/>
    <lineage>
        <taxon>Bacteria</taxon>
        <taxon>Bacillati</taxon>
        <taxon>Bacillota</taxon>
        <taxon>Bacilli</taxon>
        <taxon>Bacillales</taxon>
        <taxon>Thermoactinomycetaceae</taxon>
        <taxon>Thermoflavimicrobium</taxon>
    </lineage>
</organism>
<dbReference type="STRING" id="46223.SAMN05421852_101170"/>
<dbReference type="GO" id="GO:0003677">
    <property type="term" value="F:DNA binding"/>
    <property type="evidence" value="ECO:0007669"/>
    <property type="project" value="UniProtKB-KW"/>
</dbReference>
<evidence type="ECO:0000259" key="5">
    <source>
        <dbReference type="Pfam" id="PF04198"/>
    </source>
</evidence>
<dbReference type="Gene3D" id="3.40.50.1360">
    <property type="match status" value="1"/>
</dbReference>
<dbReference type="GO" id="GO:0030246">
    <property type="term" value="F:carbohydrate binding"/>
    <property type="evidence" value="ECO:0007669"/>
    <property type="project" value="InterPro"/>
</dbReference>
<keyword evidence="3" id="KW-0238">DNA-binding</keyword>
<dbReference type="InterPro" id="IPR048715">
    <property type="entry name" value="CggR_N"/>
</dbReference>
<dbReference type="PANTHER" id="PTHR34294">
    <property type="entry name" value="TRANSCRIPTIONAL REGULATOR-RELATED"/>
    <property type="match status" value="1"/>
</dbReference>
<name>A0A1I3JQR9_9BACL</name>
<keyword evidence="8" id="KW-1185">Reference proteome</keyword>
<dbReference type="InterPro" id="IPR051054">
    <property type="entry name" value="SorC_transcr_regulators"/>
</dbReference>
<dbReference type="InterPro" id="IPR007324">
    <property type="entry name" value="Sugar-bd_dom_put"/>
</dbReference>
<evidence type="ECO:0000313" key="8">
    <source>
        <dbReference type="Proteomes" id="UP000199545"/>
    </source>
</evidence>
<dbReference type="Pfam" id="PF04198">
    <property type="entry name" value="Sugar-bind"/>
    <property type="match status" value="1"/>
</dbReference>
<evidence type="ECO:0000256" key="2">
    <source>
        <dbReference type="ARBA" id="ARBA00023015"/>
    </source>
</evidence>
<evidence type="ECO:0000259" key="6">
    <source>
        <dbReference type="Pfam" id="PF21715"/>
    </source>
</evidence>
<gene>
    <name evidence="7" type="ORF">SAMN05421852_101170</name>
</gene>
<protein>
    <submittedName>
        <fullName evidence="7">Central glycolytic genes regulator</fullName>
    </submittedName>
</protein>
<keyword evidence="2" id="KW-0805">Transcription regulation</keyword>
<evidence type="ECO:0000256" key="1">
    <source>
        <dbReference type="ARBA" id="ARBA00010466"/>
    </source>
</evidence>
<dbReference type="OrthoDB" id="9793820at2"/>
<dbReference type="AlphaFoldDB" id="A0A1I3JQR9"/>
<dbReference type="InterPro" id="IPR036388">
    <property type="entry name" value="WH-like_DNA-bd_sf"/>
</dbReference>
<reference evidence="7 8" key="1">
    <citation type="submission" date="2016-10" db="EMBL/GenBank/DDBJ databases">
        <authorList>
            <person name="de Groot N.N."/>
        </authorList>
    </citation>
    <scope>NUCLEOTIDE SEQUENCE [LARGE SCALE GENOMIC DNA]</scope>
    <source>
        <strain evidence="7 8">DSM 44778</strain>
    </source>
</reference>
<feature type="domain" description="CggR N-terminal DNA binding" evidence="6">
    <location>
        <begin position="18"/>
        <end position="88"/>
    </location>
</feature>
<dbReference type="PANTHER" id="PTHR34294:SF5">
    <property type="entry name" value="CENTRAL GLYCOLYTIC GENES REGULATOR"/>
    <property type="match status" value="1"/>
</dbReference>
<dbReference type="SUPFAM" id="SSF100950">
    <property type="entry name" value="NagB/RpiA/CoA transferase-like"/>
    <property type="match status" value="1"/>
</dbReference>
<proteinExistence type="inferred from homology"/>
<feature type="domain" description="Sugar-binding" evidence="5">
    <location>
        <begin position="91"/>
        <end position="338"/>
    </location>
</feature>
<dbReference type="Pfam" id="PF21715">
    <property type="entry name" value="CggR_N"/>
    <property type="match status" value="1"/>
</dbReference>
<dbReference type="SUPFAM" id="SSF46785">
    <property type="entry name" value="Winged helix' DNA-binding domain"/>
    <property type="match status" value="1"/>
</dbReference>
<evidence type="ECO:0000256" key="3">
    <source>
        <dbReference type="ARBA" id="ARBA00023125"/>
    </source>
</evidence>
<evidence type="ECO:0000313" key="7">
    <source>
        <dbReference type="EMBL" id="SFI62470.1"/>
    </source>
</evidence>
<dbReference type="RefSeq" id="WP_093227140.1">
    <property type="nucleotide sequence ID" value="NZ_FORR01000001.1"/>
</dbReference>
<dbReference type="Gene3D" id="1.10.10.10">
    <property type="entry name" value="Winged helix-like DNA-binding domain superfamily/Winged helix DNA-binding domain"/>
    <property type="match status" value="1"/>
</dbReference>
<comment type="similarity">
    <text evidence="1">Belongs to the SorC transcriptional regulatory family.</text>
</comment>
<sequence>MKDLLNIQKKLLPDLLKVMRKRYEILHQIRLMQPVGRRSLTTTIHLTERVLRSEAEFLRAQGLIDVSTAGMTLTDEGSRVLQEMEQIIRELFGITELERKLSDLLGIKEVIVVTGDTDQSGWVKKEMGRAGARVLQQMAVDNQVVAVTGGSSVLAVAEMLTPTPSLKSTTFVPTRGGLDEAVELGANYIASLMAKNSGGKYRLLHVPDQLSPEAYETLMREPHIEKTLAYLRQARIVLHGIGDAKKMAIRRKSSPEVMKKLEQEEAVGEFFGYYVNKSGSIVHQIPIVGLQLEDLDQIEIRIAVAGGASKAEAIKAVCALSPVHVLITDEGAAEEILKSSNFIHVNGKDTENKYGDSR</sequence>
<dbReference type="EMBL" id="FORR01000001">
    <property type="protein sequence ID" value="SFI62470.1"/>
    <property type="molecule type" value="Genomic_DNA"/>
</dbReference>
<keyword evidence="4" id="KW-0804">Transcription</keyword>